<protein>
    <submittedName>
        <fullName evidence="3">Uncharacterized protein</fullName>
    </submittedName>
</protein>
<evidence type="ECO:0000256" key="1">
    <source>
        <dbReference type="SAM" id="MobiDB-lite"/>
    </source>
</evidence>
<feature type="compositionally biased region" description="Acidic residues" evidence="1">
    <location>
        <begin position="58"/>
        <end position="67"/>
    </location>
</feature>
<name>A0A1B6M672_9HEMI</name>
<dbReference type="AlphaFoldDB" id="A0A1B6M672"/>
<evidence type="ECO:0000313" key="2">
    <source>
        <dbReference type="EMBL" id="JAT18430.1"/>
    </source>
</evidence>
<reference evidence="3" key="1">
    <citation type="submission" date="2015-11" db="EMBL/GenBank/DDBJ databases">
        <title>De novo transcriptome assembly of four potential Pierce s Disease insect vectors from Arizona vineyards.</title>
        <authorList>
            <person name="Tassone E.E."/>
        </authorList>
    </citation>
    <scope>NUCLEOTIDE SEQUENCE</scope>
</reference>
<dbReference type="EMBL" id="GEBQ01021547">
    <property type="protein sequence ID" value="JAT18430.1"/>
    <property type="molecule type" value="Transcribed_RNA"/>
</dbReference>
<accession>A0A1B6M672</accession>
<feature type="region of interest" description="Disordered" evidence="1">
    <location>
        <begin position="46"/>
        <end position="76"/>
    </location>
</feature>
<proteinExistence type="predicted"/>
<gene>
    <name evidence="2" type="ORF">g.253</name>
    <name evidence="3" type="ORF">g.254</name>
</gene>
<organism evidence="3">
    <name type="scientific">Graphocephala atropunctata</name>
    <dbReference type="NCBI Taxonomy" id="36148"/>
    <lineage>
        <taxon>Eukaryota</taxon>
        <taxon>Metazoa</taxon>
        <taxon>Ecdysozoa</taxon>
        <taxon>Arthropoda</taxon>
        <taxon>Hexapoda</taxon>
        <taxon>Insecta</taxon>
        <taxon>Pterygota</taxon>
        <taxon>Neoptera</taxon>
        <taxon>Paraneoptera</taxon>
        <taxon>Hemiptera</taxon>
        <taxon>Auchenorrhyncha</taxon>
        <taxon>Membracoidea</taxon>
        <taxon>Cicadellidae</taxon>
        <taxon>Cicadellinae</taxon>
        <taxon>Cicadellini</taxon>
        <taxon>Graphocephala</taxon>
    </lineage>
</organism>
<feature type="non-terminal residue" evidence="3">
    <location>
        <position position="1"/>
    </location>
</feature>
<sequence>ELYTSDLFGAIHEMLSSWMRIICVSVVIALIYCDETLIGQIDAEIATEQPSETSFETATEDISDDDLGSSSEDASKSERIFFPRRRLDRRDSNDWGMGMSEEEGDMYVDPFC</sequence>
<evidence type="ECO:0000313" key="3">
    <source>
        <dbReference type="EMBL" id="JAT31408.1"/>
    </source>
</evidence>
<feature type="compositionally biased region" description="Polar residues" evidence="1">
    <location>
        <begin position="48"/>
        <end position="57"/>
    </location>
</feature>
<dbReference type="EMBL" id="GEBQ01008569">
    <property type="protein sequence ID" value="JAT31408.1"/>
    <property type="molecule type" value="Transcribed_RNA"/>
</dbReference>